<dbReference type="GO" id="GO:0005524">
    <property type="term" value="F:ATP binding"/>
    <property type="evidence" value="ECO:0007669"/>
    <property type="project" value="UniProtKB-KW"/>
</dbReference>
<evidence type="ECO:0000256" key="9">
    <source>
        <dbReference type="PROSITE-ProRule" id="PRU00169"/>
    </source>
</evidence>
<dbReference type="InterPro" id="IPR036097">
    <property type="entry name" value="HisK_dim/P_sf"/>
</dbReference>
<dbReference type="SUPFAM" id="SSF47384">
    <property type="entry name" value="Homodimeric domain of signal transducing histidine kinase"/>
    <property type="match status" value="1"/>
</dbReference>
<feature type="domain" description="Response regulatory" evidence="11">
    <location>
        <begin position="1211"/>
        <end position="1327"/>
    </location>
</feature>
<dbReference type="InterPro" id="IPR001789">
    <property type="entry name" value="Sig_transdc_resp-reg_receiver"/>
</dbReference>
<evidence type="ECO:0000259" key="10">
    <source>
        <dbReference type="PROSITE" id="PS50109"/>
    </source>
</evidence>
<reference evidence="14 15" key="1">
    <citation type="submission" date="2008-06" db="EMBL/GenBank/DDBJ databases">
        <title>Complete sequence of Chloroherpeton thalassium ATCC 35110.</title>
        <authorList>
            <consortium name="US DOE Joint Genome Institute"/>
            <person name="Lucas S."/>
            <person name="Copeland A."/>
            <person name="Lapidus A."/>
            <person name="Glavina del Rio T."/>
            <person name="Dalin E."/>
            <person name="Tice H."/>
            <person name="Bruce D."/>
            <person name="Goodwin L."/>
            <person name="Pitluck S."/>
            <person name="Schmutz J."/>
            <person name="Larimer F."/>
            <person name="Land M."/>
            <person name="Hauser L."/>
            <person name="Kyrpides N."/>
            <person name="Mikhailova N."/>
            <person name="Liu Z."/>
            <person name="Li T."/>
            <person name="Zhao F."/>
            <person name="Overmann J."/>
            <person name="Bryant D.A."/>
            <person name="Richardson P."/>
        </authorList>
    </citation>
    <scope>NUCLEOTIDE SEQUENCE [LARGE SCALE GENOMIC DNA]</scope>
    <source>
        <strain evidence="15">ATCC 35110 / GB-78</strain>
    </source>
</reference>
<dbReference type="HOGENOM" id="CLU_258905_0_0_10"/>
<evidence type="ECO:0000256" key="1">
    <source>
        <dbReference type="ARBA" id="ARBA00000085"/>
    </source>
</evidence>
<evidence type="ECO:0000313" key="15">
    <source>
        <dbReference type="Proteomes" id="UP000001208"/>
    </source>
</evidence>
<feature type="domain" description="PAS" evidence="12">
    <location>
        <begin position="516"/>
        <end position="589"/>
    </location>
</feature>
<dbReference type="NCBIfam" id="TIGR00229">
    <property type="entry name" value="sensory_box"/>
    <property type="match status" value="4"/>
</dbReference>
<evidence type="ECO:0000256" key="5">
    <source>
        <dbReference type="ARBA" id="ARBA00022741"/>
    </source>
</evidence>
<dbReference type="SMART" id="SM00448">
    <property type="entry name" value="REC"/>
    <property type="match status" value="1"/>
</dbReference>
<dbReference type="Gene3D" id="3.30.450.20">
    <property type="entry name" value="PAS domain"/>
    <property type="match status" value="5"/>
</dbReference>
<dbReference type="GO" id="GO:0006355">
    <property type="term" value="P:regulation of DNA-templated transcription"/>
    <property type="evidence" value="ECO:0007669"/>
    <property type="project" value="InterPro"/>
</dbReference>
<dbReference type="Pfam" id="PF00989">
    <property type="entry name" value="PAS"/>
    <property type="match status" value="1"/>
</dbReference>
<dbReference type="SUPFAM" id="SSF55874">
    <property type="entry name" value="ATPase domain of HSP90 chaperone/DNA topoisomerase II/histidine kinase"/>
    <property type="match status" value="1"/>
</dbReference>
<dbReference type="Pfam" id="PF13185">
    <property type="entry name" value="GAF_2"/>
    <property type="match status" value="1"/>
</dbReference>
<accession>B3QS59</accession>
<evidence type="ECO:0000256" key="4">
    <source>
        <dbReference type="ARBA" id="ARBA00022679"/>
    </source>
</evidence>
<dbReference type="CDD" id="cd00130">
    <property type="entry name" value="PAS"/>
    <property type="match status" value="4"/>
</dbReference>
<name>B3QS59_CHLT3</name>
<proteinExistence type="predicted"/>
<gene>
    <name evidence="14" type="ordered locus">Ctha_1545</name>
</gene>
<dbReference type="InterPro" id="IPR003661">
    <property type="entry name" value="HisK_dim/P_dom"/>
</dbReference>
<evidence type="ECO:0000259" key="12">
    <source>
        <dbReference type="PROSITE" id="PS50112"/>
    </source>
</evidence>
<comment type="catalytic activity">
    <reaction evidence="1">
        <text>ATP + protein L-histidine = ADP + protein N-phospho-L-histidine.</text>
        <dbReference type="EC" id="2.7.13.3"/>
    </reaction>
</comment>
<dbReference type="InterPro" id="IPR005467">
    <property type="entry name" value="His_kinase_dom"/>
</dbReference>
<feature type="domain" description="PAS" evidence="12">
    <location>
        <begin position="827"/>
        <end position="897"/>
    </location>
</feature>
<dbReference type="InterPro" id="IPR003018">
    <property type="entry name" value="GAF"/>
</dbReference>
<dbReference type="PROSITE" id="PS50113">
    <property type="entry name" value="PAC"/>
    <property type="match status" value="2"/>
</dbReference>
<evidence type="ECO:0000256" key="2">
    <source>
        <dbReference type="ARBA" id="ARBA00012438"/>
    </source>
</evidence>
<dbReference type="eggNOG" id="COG2203">
    <property type="taxonomic scope" value="Bacteria"/>
</dbReference>
<dbReference type="InterPro" id="IPR011006">
    <property type="entry name" value="CheY-like_superfamily"/>
</dbReference>
<dbReference type="Pfam" id="PF13426">
    <property type="entry name" value="PAS_9"/>
    <property type="match status" value="2"/>
</dbReference>
<dbReference type="STRING" id="517418.Ctha_1545"/>
<dbReference type="Pfam" id="PF02518">
    <property type="entry name" value="HATPase_c"/>
    <property type="match status" value="1"/>
</dbReference>
<evidence type="ECO:0000256" key="7">
    <source>
        <dbReference type="ARBA" id="ARBA00022840"/>
    </source>
</evidence>
<keyword evidence="4" id="KW-0808">Transferase</keyword>
<dbReference type="Gene3D" id="3.30.565.10">
    <property type="entry name" value="Histidine kinase-like ATPase, C-terminal domain"/>
    <property type="match status" value="1"/>
</dbReference>
<dbReference type="SMART" id="SM00388">
    <property type="entry name" value="HisKA"/>
    <property type="match status" value="1"/>
</dbReference>
<dbReference type="CDD" id="cd00082">
    <property type="entry name" value="HisKA"/>
    <property type="match status" value="1"/>
</dbReference>
<dbReference type="PANTHER" id="PTHR43065:SF46">
    <property type="entry name" value="C4-DICARBOXYLATE TRANSPORT SENSOR PROTEIN DCTB"/>
    <property type="match status" value="1"/>
</dbReference>
<evidence type="ECO:0000259" key="11">
    <source>
        <dbReference type="PROSITE" id="PS50110"/>
    </source>
</evidence>
<feature type="domain" description="PAC" evidence="13">
    <location>
        <begin position="590"/>
        <end position="644"/>
    </location>
</feature>
<dbReference type="InterPro" id="IPR029016">
    <property type="entry name" value="GAF-like_dom_sf"/>
</dbReference>
<dbReference type="Proteomes" id="UP000001208">
    <property type="component" value="Chromosome"/>
</dbReference>
<dbReference type="PANTHER" id="PTHR43065">
    <property type="entry name" value="SENSOR HISTIDINE KINASE"/>
    <property type="match status" value="1"/>
</dbReference>
<dbReference type="InterPro" id="IPR013656">
    <property type="entry name" value="PAS_4"/>
</dbReference>
<dbReference type="PRINTS" id="PR00344">
    <property type="entry name" value="BCTRLSENSOR"/>
</dbReference>
<dbReference type="InterPro" id="IPR035965">
    <property type="entry name" value="PAS-like_dom_sf"/>
</dbReference>
<dbReference type="Pfam" id="PF00072">
    <property type="entry name" value="Response_reg"/>
    <property type="match status" value="1"/>
</dbReference>
<dbReference type="InterPro" id="IPR013655">
    <property type="entry name" value="PAS_fold_3"/>
</dbReference>
<dbReference type="SMART" id="SM00091">
    <property type="entry name" value="PAS"/>
    <property type="match status" value="5"/>
</dbReference>
<dbReference type="InterPro" id="IPR004358">
    <property type="entry name" value="Sig_transdc_His_kin-like_C"/>
</dbReference>
<dbReference type="InterPro" id="IPR000700">
    <property type="entry name" value="PAS-assoc_C"/>
</dbReference>
<dbReference type="eggNOG" id="COG0784">
    <property type="taxonomic scope" value="Bacteria"/>
</dbReference>
<feature type="domain" description="Histidine kinase" evidence="10">
    <location>
        <begin position="966"/>
        <end position="1190"/>
    </location>
</feature>
<dbReference type="Pfam" id="PF08447">
    <property type="entry name" value="PAS_3"/>
    <property type="match status" value="1"/>
</dbReference>
<dbReference type="Gene3D" id="1.10.287.130">
    <property type="match status" value="1"/>
</dbReference>
<keyword evidence="5" id="KW-0547">Nucleotide-binding</keyword>
<feature type="domain" description="PAC" evidence="13">
    <location>
        <begin position="467"/>
        <end position="519"/>
    </location>
</feature>
<dbReference type="SUPFAM" id="SSF55781">
    <property type="entry name" value="GAF domain-like"/>
    <property type="match status" value="1"/>
</dbReference>
<dbReference type="SMART" id="SM00387">
    <property type="entry name" value="HATPase_c"/>
    <property type="match status" value="1"/>
</dbReference>
<dbReference type="InterPro" id="IPR001610">
    <property type="entry name" value="PAC"/>
</dbReference>
<keyword evidence="6 14" id="KW-0418">Kinase</keyword>
<dbReference type="Gene3D" id="3.30.450.40">
    <property type="match status" value="1"/>
</dbReference>
<keyword evidence="7" id="KW-0067">ATP-binding</keyword>
<dbReference type="PROSITE" id="PS50112">
    <property type="entry name" value="PAS"/>
    <property type="match status" value="4"/>
</dbReference>
<dbReference type="SUPFAM" id="SSF52172">
    <property type="entry name" value="CheY-like"/>
    <property type="match status" value="1"/>
</dbReference>
<keyword evidence="15" id="KW-1185">Reference proteome</keyword>
<evidence type="ECO:0000259" key="13">
    <source>
        <dbReference type="PROSITE" id="PS50113"/>
    </source>
</evidence>
<dbReference type="GO" id="GO:0000155">
    <property type="term" value="F:phosphorelay sensor kinase activity"/>
    <property type="evidence" value="ECO:0007669"/>
    <property type="project" value="InterPro"/>
</dbReference>
<dbReference type="KEGG" id="cts:Ctha_1545"/>
<dbReference type="InterPro" id="IPR000014">
    <property type="entry name" value="PAS"/>
</dbReference>
<dbReference type="CDD" id="cd00156">
    <property type="entry name" value="REC"/>
    <property type="match status" value="1"/>
</dbReference>
<dbReference type="PROSITE" id="PS50109">
    <property type="entry name" value="HIS_KIN"/>
    <property type="match status" value="1"/>
</dbReference>
<evidence type="ECO:0000256" key="3">
    <source>
        <dbReference type="ARBA" id="ARBA00022553"/>
    </source>
</evidence>
<organism evidence="14 15">
    <name type="scientific">Chloroherpeton thalassium (strain ATCC 35110 / GB-78)</name>
    <dbReference type="NCBI Taxonomy" id="517418"/>
    <lineage>
        <taxon>Bacteria</taxon>
        <taxon>Pseudomonadati</taxon>
        <taxon>Chlorobiota</taxon>
        <taxon>Chlorobiia</taxon>
        <taxon>Chlorobiales</taxon>
        <taxon>Chloroherpetonaceae</taxon>
        <taxon>Chloroherpeton</taxon>
    </lineage>
</organism>
<evidence type="ECO:0000313" key="14">
    <source>
        <dbReference type="EMBL" id="ACF14004.1"/>
    </source>
</evidence>
<dbReference type="EMBL" id="CP001100">
    <property type="protein sequence ID" value="ACF14004.1"/>
    <property type="molecule type" value="Genomic_DNA"/>
</dbReference>
<dbReference type="SUPFAM" id="SSF55785">
    <property type="entry name" value="PYP-like sensor domain (PAS domain)"/>
    <property type="match status" value="5"/>
</dbReference>
<dbReference type="Pfam" id="PF00512">
    <property type="entry name" value="HisKA"/>
    <property type="match status" value="1"/>
</dbReference>
<feature type="modified residue" description="4-aspartylphosphate" evidence="9">
    <location>
        <position position="1262"/>
    </location>
</feature>
<feature type="domain" description="PAS" evidence="12">
    <location>
        <begin position="144"/>
        <end position="214"/>
    </location>
</feature>
<dbReference type="Gene3D" id="3.40.50.2300">
    <property type="match status" value="1"/>
</dbReference>
<dbReference type="Pfam" id="PF08448">
    <property type="entry name" value="PAS_4"/>
    <property type="match status" value="1"/>
</dbReference>
<dbReference type="eggNOG" id="COG2202">
    <property type="taxonomic scope" value="Bacteria"/>
</dbReference>
<feature type="domain" description="PAS" evidence="12">
    <location>
        <begin position="393"/>
        <end position="459"/>
    </location>
</feature>
<keyword evidence="8" id="KW-0902">Two-component regulatory system</keyword>
<dbReference type="InterPro" id="IPR036890">
    <property type="entry name" value="HATPase_C_sf"/>
</dbReference>
<dbReference type="InterPro" id="IPR003594">
    <property type="entry name" value="HATPase_dom"/>
</dbReference>
<keyword evidence="3 9" id="KW-0597">Phosphoprotein</keyword>
<dbReference type="OrthoDB" id="597665at2"/>
<dbReference type="eggNOG" id="COG4191">
    <property type="taxonomic scope" value="Bacteria"/>
</dbReference>
<sequence length="1333" mass="148907">MLASLPSMKKKLLILFNGTLSEEEFLVQQIKQSGASSNPRVAHNTEEFCHHIKVDPPDIILVDAKTTIDSGVATGSLLQSCVHSTPCYLLVAPEEHQAFSKIFASSNFNLIDKSSLPHLLAVISNSANRQDAARVPFRTFFGNTKPIIPFLIENTSDVLFALNQERKIVFVNPAFEEQLGYKSEAVLNLPIYSLVHSEELRKAENLFGDSADTAKHGVQLQIKHKIGTWSAFIISVNKQESEEGMYLFCLAKNVVEKSSGLALHNIFHEKSLQLQEENSIYVIIDKQYRVKKYNNAAKEWFRKLNGRPLRENEKIQDIVPCDALGRLSDRLTHAFAGETVIYEKKLNVPNTGNLWFELVYTPVFDDEKNVVGVSMAFNDLSHSEASTIKDEDSEQLFKTLIQFSPDMTAIVSEEGTVQYVSTTSALEIGFGPEELKGKNLLEYIHPEDQYLFENSLGNAQFEYEQSINIEIRIKHKNSTWVYFDATIKQFWFAGHREERFLIHAQNITERKQVEDALKLHVSAIEASQNGIMIVDAMLEDYPIIYVNPRFEAVTGYEGCEIMGRNPRFLHGEDVSQPDLEKIRYAMRHGKPCTVLLKNYKKDGSLFWNELTISPISDNDGTVTHFVGTTNDISERIFSNENLNKSNAILKAISEIQSVFISESAPKDLFEHLLNRLLFLTQSQFGFIGEMIEGKDAAEQLVIRTISDERKIQSAELVCHHDAFHSNACGLLSSLCQKVIQTGKPAIENKFRMNASRTELPSSHPAVNTFVALPLMSGDNLIGIAGVSNRKGGYDQQILDYLAPFLSTCASIIAAQRQNVWRRNAEEKLREQAALLDITEEAIIVCDEDDMVLYWNNGAVKMYGWEKHEILGKNACEFLDTKDKHTVDVAKTSVLNTGHWLGELTHIAKSGKDIVVESRWNLMPPSNGGPNSKSILILNTDITSKKKFESHLLRAQRLESLGRLVSGIAHDLNNILSPILLSLQLLKRKATDDKAKGLIDTLELSAKRGGNLVKQVLSFAKGVECERLPIKIEHSVQEVEKILFETFPKTIDVDILYNKPLWYVHGDSTQLHQVLLNLCVNARDAMQVKNGGALRITVSNAVVGEREAAIYPDAQPGRYVKVSVSDTGTGIAPEHLDSIYEPFFTTKELGQGTGLGLSTVFMIVKSHQGFITVYSELGKGTTFNVFLPAFESEETEFEPTASLSQIQGIGEHILVVDDEAPVREVTKESLQANGYDVITAENGEDAISKVQEATCAISAAIIDMMMPKLDGTSTIKLLRQTNPSIKIIAVSGLFSYKKVLTESGELVDAFLQKPYTSEQLLGALHEVLHEQKTY</sequence>
<dbReference type="PROSITE" id="PS50110">
    <property type="entry name" value="RESPONSE_REGULATORY"/>
    <property type="match status" value="1"/>
</dbReference>
<evidence type="ECO:0000256" key="6">
    <source>
        <dbReference type="ARBA" id="ARBA00022777"/>
    </source>
</evidence>
<protein>
    <recommendedName>
        <fullName evidence="2">histidine kinase</fullName>
        <ecNumber evidence="2">2.7.13.3</ecNumber>
    </recommendedName>
</protein>
<dbReference type="EC" id="2.7.13.3" evidence="2"/>
<evidence type="ECO:0000256" key="8">
    <source>
        <dbReference type="ARBA" id="ARBA00023012"/>
    </source>
</evidence>
<dbReference type="SMART" id="SM00086">
    <property type="entry name" value="PAC"/>
    <property type="match status" value="3"/>
</dbReference>
<dbReference type="InterPro" id="IPR013767">
    <property type="entry name" value="PAS_fold"/>
</dbReference>